<organism evidence="2 3">
    <name type="scientific">Secundilactobacillus silagincola</name>
    <dbReference type="NCBI Taxonomy" id="1714681"/>
    <lineage>
        <taxon>Bacteria</taxon>
        <taxon>Bacillati</taxon>
        <taxon>Bacillota</taxon>
        <taxon>Bacilli</taxon>
        <taxon>Lactobacillales</taxon>
        <taxon>Lactobacillaceae</taxon>
        <taxon>Secundilactobacillus</taxon>
    </lineage>
</organism>
<sequence>MKEVVEMSDHQLTSRQQRLLKTQLVIQGSALVVLVTLLFKMISSNFRFLTGRNLMVMLVVILVQWGSSAVLAKVQKQTGQFQYSEKHWLSRLSTSFELALFLVLGIYFLLQV</sequence>
<proteinExistence type="predicted"/>
<name>A0A1Z5J1R9_9LACO</name>
<feature type="transmembrane region" description="Helical" evidence="1">
    <location>
        <begin position="54"/>
        <end position="72"/>
    </location>
</feature>
<dbReference type="AlphaFoldDB" id="A0A1Z5J1R9"/>
<comment type="caution">
    <text evidence="2">The sequence shown here is derived from an EMBL/GenBank/DDBJ whole genome shotgun (WGS) entry which is preliminary data.</text>
</comment>
<feature type="transmembrane region" description="Helical" evidence="1">
    <location>
        <begin position="24"/>
        <end position="42"/>
    </location>
</feature>
<evidence type="ECO:0000313" key="3">
    <source>
        <dbReference type="Proteomes" id="UP000223370"/>
    </source>
</evidence>
<protein>
    <submittedName>
        <fullName evidence="2">Uncharacterized protein</fullName>
    </submittedName>
</protein>
<accession>A0A1Z5J1R9</accession>
<dbReference type="OrthoDB" id="2300141at2"/>
<dbReference type="RefSeq" id="WP_098824196.1">
    <property type="nucleotide sequence ID" value="NZ_BCMJ01000003.1"/>
</dbReference>
<keyword evidence="1" id="KW-0812">Transmembrane</keyword>
<feature type="transmembrane region" description="Helical" evidence="1">
    <location>
        <begin position="92"/>
        <end position="110"/>
    </location>
</feature>
<keyword evidence="3" id="KW-1185">Reference proteome</keyword>
<keyword evidence="1" id="KW-0472">Membrane</keyword>
<dbReference type="Proteomes" id="UP000223370">
    <property type="component" value="Unassembled WGS sequence"/>
</dbReference>
<gene>
    <name evidence="2" type="ORF">IWT5_00990</name>
</gene>
<keyword evidence="1" id="KW-1133">Transmembrane helix</keyword>
<evidence type="ECO:0000313" key="2">
    <source>
        <dbReference type="EMBL" id="GAX07839.1"/>
    </source>
</evidence>
<dbReference type="EMBL" id="BCMJ01000003">
    <property type="protein sequence ID" value="GAX07839.1"/>
    <property type="molecule type" value="Genomic_DNA"/>
</dbReference>
<reference evidence="2 3" key="1">
    <citation type="submission" date="2015-11" db="EMBL/GenBank/DDBJ databases">
        <title>Draft genome sequences of new species of the genus Lactobacillus isolated from orchardgrass silage.</title>
        <authorList>
            <person name="Tohno M."/>
            <person name="Tanizawa Y."/>
            <person name="Arita M."/>
        </authorList>
    </citation>
    <scope>NUCLEOTIDE SEQUENCE [LARGE SCALE GENOMIC DNA]</scope>
    <source>
        <strain evidence="2 3">IWT5</strain>
    </source>
</reference>
<evidence type="ECO:0000256" key="1">
    <source>
        <dbReference type="SAM" id="Phobius"/>
    </source>
</evidence>